<feature type="transmembrane region" description="Helical" evidence="6">
    <location>
        <begin position="155"/>
        <end position="176"/>
    </location>
</feature>
<dbReference type="GO" id="GO:0043190">
    <property type="term" value="C:ATP-binding cassette (ABC) transporter complex"/>
    <property type="evidence" value="ECO:0007669"/>
    <property type="project" value="InterPro"/>
</dbReference>
<protein>
    <recommendedName>
        <fullName evidence="6">Transport permease protein</fullName>
    </recommendedName>
</protein>
<dbReference type="RefSeq" id="WP_184834203.1">
    <property type="nucleotide sequence ID" value="NZ_JACHMN010000002.1"/>
</dbReference>
<feature type="transmembrane region" description="Helical" evidence="6">
    <location>
        <begin position="34"/>
        <end position="55"/>
    </location>
</feature>
<comment type="subcellular location">
    <subcellularLocation>
        <location evidence="6">Cell membrane</location>
        <topology evidence="6">Multi-pass membrane protein</topology>
    </subcellularLocation>
    <subcellularLocation>
        <location evidence="1">Membrane</location>
        <topology evidence="1">Multi-pass membrane protein</topology>
    </subcellularLocation>
</comment>
<keyword evidence="9" id="KW-1185">Reference proteome</keyword>
<dbReference type="InterPro" id="IPR000412">
    <property type="entry name" value="ABC_2_transport"/>
</dbReference>
<evidence type="ECO:0000256" key="3">
    <source>
        <dbReference type="ARBA" id="ARBA00022989"/>
    </source>
</evidence>
<gene>
    <name evidence="8" type="ORF">F4553_001718</name>
</gene>
<evidence type="ECO:0000256" key="5">
    <source>
        <dbReference type="ARBA" id="ARBA00023251"/>
    </source>
</evidence>
<dbReference type="PROSITE" id="PS51012">
    <property type="entry name" value="ABC_TM2"/>
    <property type="match status" value="1"/>
</dbReference>
<evidence type="ECO:0000256" key="4">
    <source>
        <dbReference type="ARBA" id="ARBA00023136"/>
    </source>
</evidence>
<evidence type="ECO:0000256" key="1">
    <source>
        <dbReference type="ARBA" id="ARBA00004141"/>
    </source>
</evidence>
<organism evidence="8 9">
    <name type="scientific">Allocatelliglobosispora scoriae</name>
    <dbReference type="NCBI Taxonomy" id="643052"/>
    <lineage>
        <taxon>Bacteria</taxon>
        <taxon>Bacillati</taxon>
        <taxon>Actinomycetota</taxon>
        <taxon>Actinomycetes</taxon>
        <taxon>Micromonosporales</taxon>
        <taxon>Micromonosporaceae</taxon>
        <taxon>Allocatelliglobosispora</taxon>
    </lineage>
</organism>
<dbReference type="InterPro" id="IPR047817">
    <property type="entry name" value="ABC2_TM_bact-type"/>
</dbReference>
<evidence type="ECO:0000256" key="6">
    <source>
        <dbReference type="RuleBase" id="RU361157"/>
    </source>
</evidence>
<dbReference type="GO" id="GO:0140359">
    <property type="term" value="F:ABC-type transporter activity"/>
    <property type="evidence" value="ECO:0007669"/>
    <property type="project" value="InterPro"/>
</dbReference>
<keyword evidence="6" id="KW-0813">Transport</keyword>
<feature type="transmembrane region" description="Helical" evidence="6">
    <location>
        <begin position="240"/>
        <end position="258"/>
    </location>
</feature>
<dbReference type="PRINTS" id="PR00164">
    <property type="entry name" value="ABC2TRNSPORT"/>
</dbReference>
<dbReference type="GO" id="GO:0046677">
    <property type="term" value="P:response to antibiotic"/>
    <property type="evidence" value="ECO:0007669"/>
    <property type="project" value="UniProtKB-KW"/>
</dbReference>
<dbReference type="EMBL" id="JACHMN010000002">
    <property type="protein sequence ID" value="MBB5868339.1"/>
    <property type="molecule type" value="Genomic_DNA"/>
</dbReference>
<dbReference type="PANTHER" id="PTHR43229">
    <property type="entry name" value="NODULATION PROTEIN J"/>
    <property type="match status" value="1"/>
</dbReference>
<keyword evidence="6" id="KW-1003">Cell membrane</keyword>
<feature type="domain" description="ABC transmembrane type-2" evidence="7">
    <location>
        <begin position="36"/>
        <end position="265"/>
    </location>
</feature>
<keyword evidence="3 6" id="KW-1133">Transmembrane helix</keyword>
<dbReference type="PANTHER" id="PTHR43229:SF2">
    <property type="entry name" value="NODULATION PROTEIN J"/>
    <property type="match status" value="1"/>
</dbReference>
<dbReference type="InterPro" id="IPR051784">
    <property type="entry name" value="Nod_factor_ABC_transporter"/>
</dbReference>
<evidence type="ECO:0000313" key="9">
    <source>
        <dbReference type="Proteomes" id="UP000587527"/>
    </source>
</evidence>
<feature type="transmembrane region" description="Helical" evidence="6">
    <location>
        <begin position="125"/>
        <end position="149"/>
    </location>
</feature>
<dbReference type="InterPro" id="IPR013525">
    <property type="entry name" value="ABC2_TM"/>
</dbReference>
<comment type="similarity">
    <text evidence="6">Belongs to the ABC-2 integral membrane protein family.</text>
</comment>
<comment type="caution">
    <text evidence="8">The sequence shown here is derived from an EMBL/GenBank/DDBJ whole genome shotgun (WGS) entry which is preliminary data.</text>
</comment>
<evidence type="ECO:0000256" key="2">
    <source>
        <dbReference type="ARBA" id="ARBA00022692"/>
    </source>
</evidence>
<feature type="transmembrane region" description="Helical" evidence="6">
    <location>
        <begin position="75"/>
        <end position="98"/>
    </location>
</feature>
<evidence type="ECO:0000259" key="7">
    <source>
        <dbReference type="PROSITE" id="PS51012"/>
    </source>
</evidence>
<dbReference type="Proteomes" id="UP000587527">
    <property type="component" value="Unassembled WGS sequence"/>
</dbReference>
<keyword evidence="2 6" id="KW-0812">Transmembrane</keyword>
<keyword evidence="5" id="KW-0046">Antibiotic resistance</keyword>
<dbReference type="AlphaFoldDB" id="A0A841BMC0"/>
<proteinExistence type="inferred from homology"/>
<reference evidence="8 9" key="1">
    <citation type="submission" date="2020-08" db="EMBL/GenBank/DDBJ databases">
        <title>Sequencing the genomes of 1000 actinobacteria strains.</title>
        <authorList>
            <person name="Klenk H.-P."/>
        </authorList>
    </citation>
    <scope>NUCLEOTIDE SEQUENCE [LARGE SCALE GENOMIC DNA]</scope>
    <source>
        <strain evidence="8 9">DSM 45362</strain>
    </source>
</reference>
<name>A0A841BMC0_9ACTN</name>
<sequence>MTQPIAYAAGPWASVRRALAVSARNVAAASHPSYLWVLLSGLFEPAFYLFSIGLGVGSLVGSITVDGEAVSYVRFVAPAMLAASVMNGAMSEATFNFFTKLRMMRLHDATACTPVSSTEMVLGEVLWSVARGAVHSIPFLVLMQLMGLIDAAQIPGLFVVTLLTGFAFGALGAAISTFLRGTHDFDRVNLFTFVMFVFSGTFAPVSEYPLFLGPLAQATPLWQAVALTRDLSTGTFGWDSALHCGYLVVLAVLAMAVASRRMERTLRG</sequence>
<accession>A0A841BMC0</accession>
<evidence type="ECO:0000313" key="8">
    <source>
        <dbReference type="EMBL" id="MBB5868339.1"/>
    </source>
</evidence>
<keyword evidence="4 6" id="KW-0472">Membrane</keyword>
<feature type="transmembrane region" description="Helical" evidence="6">
    <location>
        <begin position="188"/>
        <end position="205"/>
    </location>
</feature>
<dbReference type="Pfam" id="PF12698">
    <property type="entry name" value="ABC2_membrane_3"/>
    <property type="match status" value="1"/>
</dbReference>
<dbReference type="PIRSF" id="PIRSF006648">
    <property type="entry name" value="DrrB"/>
    <property type="match status" value="1"/>
</dbReference>